<dbReference type="EMBL" id="LCBL01000002">
    <property type="protein sequence ID" value="KKS09489.1"/>
    <property type="molecule type" value="Genomic_DNA"/>
</dbReference>
<dbReference type="CDD" id="cd04179">
    <property type="entry name" value="DPM_DPG-synthase_like"/>
    <property type="match status" value="1"/>
</dbReference>
<dbReference type="GO" id="GO:0016740">
    <property type="term" value="F:transferase activity"/>
    <property type="evidence" value="ECO:0007669"/>
    <property type="project" value="UniProtKB-KW"/>
</dbReference>
<name>A0A0G0W912_UNCC2</name>
<evidence type="ECO:0000313" key="3">
    <source>
        <dbReference type="Proteomes" id="UP000033869"/>
    </source>
</evidence>
<proteinExistence type="predicted"/>
<dbReference type="SUPFAM" id="SSF53448">
    <property type="entry name" value="Nucleotide-diphospho-sugar transferases"/>
    <property type="match status" value="1"/>
</dbReference>
<dbReference type="AlphaFoldDB" id="A0A0G0W912"/>
<sequence length="272" mass="30520">MEILVASLMALIVVIAITKLIMKAEKAKEKHAYGKSRALLPKVSVIIPAYNEIPQVIQKIVDVLAPYVLEVIVVCDGSVRRLPELPGARMVYHLSNYGKGQALKTGVEASRGEIIIFLDADLLNLKLDHILGLLYGLRPGIMVVGIFRPGLSFTKIANFMFPILSGTRAFYRKDVEAMFEKIDVSNFGIEIAITACCLINGIRTRIVTFSGVSQLLKEQKADVGKDDAAWARKRFEQFARGFRYRMKMYREIIGGIAWAIKNRKRLNYRKSA</sequence>
<organism evidence="2 3">
    <name type="scientific">candidate division CPR2 bacterium GW2011_GWC1_41_48</name>
    <dbReference type="NCBI Taxonomy" id="1618344"/>
    <lineage>
        <taxon>Bacteria</taxon>
        <taxon>Bacteria division CPR2</taxon>
    </lineage>
</organism>
<evidence type="ECO:0000259" key="1">
    <source>
        <dbReference type="Pfam" id="PF00535"/>
    </source>
</evidence>
<protein>
    <submittedName>
        <fullName evidence="2">Glycosyl transferase family 2</fullName>
    </submittedName>
</protein>
<gene>
    <name evidence="2" type="ORF">UU65_C0002G0267</name>
</gene>
<dbReference type="PANTHER" id="PTHR48090">
    <property type="entry name" value="UNDECAPRENYL-PHOSPHATE 4-DEOXY-4-FORMAMIDO-L-ARABINOSE TRANSFERASE-RELATED"/>
    <property type="match status" value="1"/>
</dbReference>
<dbReference type="InterPro" id="IPR029044">
    <property type="entry name" value="Nucleotide-diphossugar_trans"/>
</dbReference>
<dbReference type="InterPro" id="IPR050256">
    <property type="entry name" value="Glycosyltransferase_2"/>
</dbReference>
<dbReference type="Pfam" id="PF00535">
    <property type="entry name" value="Glycos_transf_2"/>
    <property type="match status" value="1"/>
</dbReference>
<accession>A0A0G0W912</accession>
<keyword evidence="2" id="KW-0808">Transferase</keyword>
<dbReference type="InterPro" id="IPR001173">
    <property type="entry name" value="Glyco_trans_2-like"/>
</dbReference>
<dbReference type="Gene3D" id="3.90.550.10">
    <property type="entry name" value="Spore Coat Polysaccharide Biosynthesis Protein SpsA, Chain A"/>
    <property type="match status" value="1"/>
</dbReference>
<evidence type="ECO:0000313" key="2">
    <source>
        <dbReference type="EMBL" id="KKS09489.1"/>
    </source>
</evidence>
<comment type="caution">
    <text evidence="2">The sequence shown here is derived from an EMBL/GenBank/DDBJ whole genome shotgun (WGS) entry which is preliminary data.</text>
</comment>
<feature type="domain" description="Glycosyltransferase 2-like" evidence="1">
    <location>
        <begin position="44"/>
        <end position="144"/>
    </location>
</feature>
<reference evidence="2 3" key="1">
    <citation type="journal article" date="2015" name="Nature">
        <title>rRNA introns, odd ribosomes, and small enigmatic genomes across a large radiation of phyla.</title>
        <authorList>
            <person name="Brown C.T."/>
            <person name="Hug L.A."/>
            <person name="Thomas B.C."/>
            <person name="Sharon I."/>
            <person name="Castelle C.J."/>
            <person name="Singh A."/>
            <person name="Wilkins M.J."/>
            <person name="Williams K.H."/>
            <person name="Banfield J.F."/>
        </authorList>
    </citation>
    <scope>NUCLEOTIDE SEQUENCE [LARGE SCALE GENOMIC DNA]</scope>
</reference>
<dbReference type="Proteomes" id="UP000033869">
    <property type="component" value="Unassembled WGS sequence"/>
</dbReference>